<dbReference type="SUPFAM" id="SSF46689">
    <property type="entry name" value="Homeodomain-like"/>
    <property type="match status" value="1"/>
</dbReference>
<dbReference type="GO" id="GO:0003700">
    <property type="term" value="F:DNA-binding transcription factor activity"/>
    <property type="evidence" value="ECO:0007669"/>
    <property type="project" value="TreeGrafter"/>
</dbReference>
<proteinExistence type="predicted"/>
<dbReference type="RefSeq" id="WP_007323001.1">
    <property type="nucleotide sequence ID" value="NZ_BAEE01000063.1"/>
</dbReference>
<evidence type="ECO:0000256" key="1">
    <source>
        <dbReference type="ARBA" id="ARBA00023125"/>
    </source>
</evidence>
<evidence type="ECO:0000313" key="3">
    <source>
        <dbReference type="EMBL" id="GAB10926.1"/>
    </source>
</evidence>
<dbReference type="Pfam" id="PF00440">
    <property type="entry name" value="TetR_N"/>
    <property type="match status" value="1"/>
</dbReference>
<dbReference type="OrthoDB" id="9796019at2"/>
<reference evidence="3 4" key="1">
    <citation type="submission" date="2011-11" db="EMBL/GenBank/DDBJ databases">
        <title>Whole genome shotgun sequence of Gordonia araii NBRC 100433.</title>
        <authorList>
            <person name="Yoshida Y."/>
            <person name="Hosoyama A."/>
            <person name="Tsuchikane K."/>
            <person name="Katsumata H."/>
            <person name="Yamazaki S."/>
            <person name="Fujita N."/>
        </authorList>
    </citation>
    <scope>NUCLEOTIDE SEQUENCE [LARGE SCALE GENOMIC DNA]</scope>
    <source>
        <strain evidence="3 4">NBRC 100433</strain>
    </source>
</reference>
<dbReference type="PANTHER" id="PTHR30055">
    <property type="entry name" value="HTH-TYPE TRANSCRIPTIONAL REGULATOR RUTR"/>
    <property type="match status" value="1"/>
</dbReference>
<organism evidence="3 4">
    <name type="scientific">Gordonia araii NBRC 100433</name>
    <dbReference type="NCBI Taxonomy" id="1073574"/>
    <lineage>
        <taxon>Bacteria</taxon>
        <taxon>Bacillati</taxon>
        <taxon>Actinomycetota</taxon>
        <taxon>Actinomycetes</taxon>
        <taxon>Mycobacteriales</taxon>
        <taxon>Gordoniaceae</taxon>
        <taxon>Gordonia</taxon>
    </lineage>
</organism>
<accession>G7H501</accession>
<dbReference type="InterPro" id="IPR009057">
    <property type="entry name" value="Homeodomain-like_sf"/>
</dbReference>
<dbReference type="Proteomes" id="UP000035088">
    <property type="component" value="Unassembled WGS sequence"/>
</dbReference>
<keyword evidence="4" id="KW-1185">Reference proteome</keyword>
<dbReference type="STRING" id="1073574.GOARA_063_01250"/>
<dbReference type="AlphaFoldDB" id="G7H501"/>
<dbReference type="InterPro" id="IPR050109">
    <property type="entry name" value="HTH-type_TetR-like_transc_reg"/>
</dbReference>
<dbReference type="InterPro" id="IPR001647">
    <property type="entry name" value="HTH_TetR"/>
</dbReference>
<name>G7H501_9ACTN</name>
<keyword evidence="1" id="KW-0238">DNA-binding</keyword>
<dbReference type="Gene3D" id="1.10.357.10">
    <property type="entry name" value="Tetracycline Repressor, domain 2"/>
    <property type="match status" value="1"/>
</dbReference>
<dbReference type="EMBL" id="BAEE01000063">
    <property type="protein sequence ID" value="GAB10926.1"/>
    <property type="molecule type" value="Genomic_DNA"/>
</dbReference>
<comment type="caution">
    <text evidence="3">The sequence shown here is derived from an EMBL/GenBank/DDBJ whole genome shotgun (WGS) entry which is preliminary data.</text>
</comment>
<dbReference type="InterPro" id="IPR036271">
    <property type="entry name" value="Tet_transcr_reg_TetR-rel_C_sf"/>
</dbReference>
<evidence type="ECO:0000259" key="2">
    <source>
        <dbReference type="Pfam" id="PF00440"/>
    </source>
</evidence>
<gene>
    <name evidence="3" type="ORF">GOARA_063_01250</name>
</gene>
<feature type="domain" description="HTH tetR-type" evidence="2">
    <location>
        <begin position="22"/>
        <end position="65"/>
    </location>
</feature>
<dbReference type="GO" id="GO:0000976">
    <property type="term" value="F:transcription cis-regulatory region binding"/>
    <property type="evidence" value="ECO:0007669"/>
    <property type="project" value="TreeGrafter"/>
</dbReference>
<evidence type="ECO:0000313" key="4">
    <source>
        <dbReference type="Proteomes" id="UP000035088"/>
    </source>
</evidence>
<dbReference type="PANTHER" id="PTHR30055:SF230">
    <property type="entry name" value="TRANSCRIPTIONAL REGULATORY PROTEIN (PROBABLY TETR-FAMILY)-RELATED"/>
    <property type="match status" value="1"/>
</dbReference>
<dbReference type="SUPFAM" id="SSF48498">
    <property type="entry name" value="Tetracyclin repressor-like, C-terminal domain"/>
    <property type="match status" value="1"/>
</dbReference>
<protein>
    <submittedName>
        <fullName evidence="3">Putative TetR family transcriptional regulator</fullName>
    </submittedName>
</protein>
<sequence length="201" mass="21656">MTTGDFAVAGRPRDARIDGAVLEATRALLAEVGYADLTLTAVAARARTSVPALRRRWPSKAHVVHHAVFPDDLAVPPRAPDSGLADEVATVVDNCIALFSDRAMRRAITGLLSDLVADDELQRELTARLREVVWNDLEERFTDAARRDGVDLTFDPSAIVETAFGATLLAVVLRGTDALDAQWREMMAATLLAGCRVAPPA</sequence>